<dbReference type="EMBL" id="JABTEG010000001">
    <property type="protein sequence ID" value="KAG4306024.1"/>
    <property type="molecule type" value="Genomic_DNA"/>
</dbReference>
<gene>
    <name evidence="1" type="ORF">PORY_000012</name>
</gene>
<sequence length="349" mass="38508">MLKHKENYLTAEKSDTLDPSAHANNSSAQDSGLLSQSTPHRRTHRRSPAVSLDWSLSQLTGILDKTSRPGPPVKPEVHCIENDVLKKEEPDNNKKQDIVQYSAVFIDKSPSKKYSRHSGRFLAESFSSFAHLYFGGLYRKKSSKGHVSVTPTVNQHVSSLASCSAVQEPLIDLDAALITKTNDSATSGTSRRHRRACSMSTVFSSCTCVSGNSFRKSCSCRGYPLKRRMSVIIEDTDAASSQVPSSPKDNPQGASVDEEDVQSIEKDKSSNIDKCVLQKENINLNDSECVSEKDNGFQSDTANALLLEGSKNVTGQDNIQKDQQNSVKNTKTKSRWRHLLKGLFVRKSD</sequence>
<comment type="caution">
    <text evidence="1">The sequence shown here is derived from an EMBL/GenBank/DDBJ whole genome shotgun (WGS) entry which is preliminary data.</text>
</comment>
<accession>A0ACB7CE44</accession>
<reference evidence="1 2" key="1">
    <citation type="journal article" date="2021" name="Commun. Biol.">
        <title>Genomic insights into the host specific adaptation of the Pneumocystis genus.</title>
        <authorList>
            <person name="Cisse O.H."/>
            <person name="Ma L."/>
            <person name="Dekker J.P."/>
            <person name="Khil P.P."/>
            <person name="Youn J.-H."/>
            <person name="Brenchley J.M."/>
            <person name="Blair R."/>
            <person name="Pahar B."/>
            <person name="Chabe M."/>
            <person name="Van Rompay K.K.A."/>
            <person name="Keesler R."/>
            <person name="Sukura A."/>
            <person name="Hirsch V."/>
            <person name="Kutty G."/>
            <person name="Liu Y."/>
            <person name="Peng L."/>
            <person name="Chen J."/>
            <person name="Song J."/>
            <person name="Weissenbacher-Lang C."/>
            <person name="Xu J."/>
            <person name="Upham N.S."/>
            <person name="Stajich J.E."/>
            <person name="Cuomo C.A."/>
            <person name="Cushion M.T."/>
            <person name="Kovacs J.A."/>
        </authorList>
    </citation>
    <scope>NUCLEOTIDE SEQUENCE [LARGE SCALE GENOMIC DNA]</scope>
    <source>
        <strain evidence="1 2">RABM</strain>
    </source>
</reference>
<proteinExistence type="predicted"/>
<dbReference type="Proteomes" id="UP000768646">
    <property type="component" value="Unassembled WGS sequence"/>
</dbReference>
<protein>
    <submittedName>
        <fullName evidence="1">Uncharacterized protein</fullName>
    </submittedName>
</protein>
<keyword evidence="2" id="KW-1185">Reference proteome</keyword>
<evidence type="ECO:0000313" key="1">
    <source>
        <dbReference type="EMBL" id="KAG4306024.1"/>
    </source>
</evidence>
<organism evidence="1 2">
    <name type="scientific">Pneumocystis oryctolagi</name>
    <dbReference type="NCBI Taxonomy" id="42067"/>
    <lineage>
        <taxon>Eukaryota</taxon>
        <taxon>Fungi</taxon>
        <taxon>Dikarya</taxon>
        <taxon>Ascomycota</taxon>
        <taxon>Taphrinomycotina</taxon>
        <taxon>Pneumocystomycetes</taxon>
        <taxon>Pneumocystaceae</taxon>
        <taxon>Pneumocystis</taxon>
    </lineage>
</organism>
<evidence type="ECO:0000313" key="2">
    <source>
        <dbReference type="Proteomes" id="UP000768646"/>
    </source>
</evidence>
<name>A0ACB7CE44_9ASCO</name>